<keyword evidence="3" id="KW-0812">Transmembrane</keyword>
<comment type="caution">
    <text evidence="5">The sequence shown here is derived from an EMBL/GenBank/DDBJ whole genome shotgun (WGS) entry which is preliminary data.</text>
</comment>
<feature type="compositionally biased region" description="Basic and acidic residues" evidence="2">
    <location>
        <begin position="157"/>
        <end position="177"/>
    </location>
</feature>
<keyword evidence="1" id="KW-0479">Metal-binding</keyword>
<keyword evidence="6" id="KW-1185">Reference proteome</keyword>
<feature type="compositionally biased region" description="Acidic residues" evidence="2">
    <location>
        <begin position="223"/>
        <end position="234"/>
    </location>
</feature>
<evidence type="ECO:0000259" key="4">
    <source>
        <dbReference type="PROSITE" id="PS50089"/>
    </source>
</evidence>
<feature type="region of interest" description="Disordered" evidence="2">
    <location>
        <begin position="355"/>
        <end position="424"/>
    </location>
</feature>
<dbReference type="InterPro" id="IPR013083">
    <property type="entry name" value="Znf_RING/FYVE/PHD"/>
</dbReference>
<accession>A0AAD2G056</accession>
<dbReference type="InterPro" id="IPR053070">
    <property type="entry name" value="RING-type_E3_ubiquitin-ligase"/>
</dbReference>
<dbReference type="Pfam" id="PF13639">
    <property type="entry name" value="zf-RING_2"/>
    <property type="match status" value="1"/>
</dbReference>
<dbReference type="SUPFAM" id="SSF57850">
    <property type="entry name" value="RING/U-box"/>
    <property type="match status" value="1"/>
</dbReference>
<gene>
    <name evidence="5" type="ORF">CYCCA115_LOCUS17379</name>
</gene>
<dbReference type="PANTHER" id="PTHR47035:SF4">
    <property type="entry name" value="OS02G0676500 PROTEIN"/>
    <property type="match status" value="1"/>
</dbReference>
<reference evidence="5" key="1">
    <citation type="submission" date="2023-08" db="EMBL/GenBank/DDBJ databases">
        <authorList>
            <person name="Audoor S."/>
            <person name="Bilcke G."/>
        </authorList>
    </citation>
    <scope>NUCLEOTIDE SEQUENCE</scope>
</reference>
<name>A0AAD2G056_9STRA</name>
<keyword evidence="3" id="KW-1133">Transmembrane helix</keyword>
<feature type="compositionally biased region" description="Polar residues" evidence="2">
    <location>
        <begin position="412"/>
        <end position="424"/>
    </location>
</feature>
<feature type="compositionally biased region" description="Basic and acidic residues" evidence="2">
    <location>
        <begin position="200"/>
        <end position="222"/>
    </location>
</feature>
<proteinExistence type="predicted"/>
<dbReference type="CDD" id="cd16448">
    <property type="entry name" value="RING-H2"/>
    <property type="match status" value="1"/>
</dbReference>
<dbReference type="PROSITE" id="PS50089">
    <property type="entry name" value="ZF_RING_2"/>
    <property type="match status" value="1"/>
</dbReference>
<sequence length="424" mass="46453">MVDFEGMFQGSLFFVSGVVVIIAIVGLVYFISWLFDRTSGEDLLTPDELEARRVAPILVRQAGLAGLLKDEQTKVIRYHFEANSFPFVKETNVTKASKDESLKKTTEASSSNDENLEKTEESSVVVDKEAVNVDGGETDDPASDDAEKEEQADDEAETSKIDEVEESKDGDIEEGKAESTITTSIVKSEESSEDDSPEITETKTDKDEKDDLESKADTKEDIVDSDENSDEENKDEPNQGPESKEASAAISDDLEEAEEGICSICLEDYEHGEKVVIGSSCGHMFHLACFMEWVEKKHLNCPICRSDMITPDEFTASSYQVLGEARVDKIRGINEEAARRLEAWSIKNQEEIQQRQQAAAAAAEPEASTEEQAATTETETDVETGKVGAEAEGEAKPEIETEIEGGKTIPENNNIVTTSSDVSA</sequence>
<evidence type="ECO:0000256" key="2">
    <source>
        <dbReference type="SAM" id="MobiDB-lite"/>
    </source>
</evidence>
<feature type="region of interest" description="Disordered" evidence="2">
    <location>
        <begin position="96"/>
        <end position="248"/>
    </location>
</feature>
<feature type="compositionally biased region" description="Basic and acidic residues" evidence="2">
    <location>
        <begin position="96"/>
        <end position="106"/>
    </location>
</feature>
<evidence type="ECO:0000313" key="5">
    <source>
        <dbReference type="EMBL" id="CAJ1958844.1"/>
    </source>
</evidence>
<feature type="compositionally biased region" description="Basic and acidic residues" evidence="2">
    <location>
        <begin position="115"/>
        <end position="131"/>
    </location>
</feature>
<dbReference type="Proteomes" id="UP001295423">
    <property type="component" value="Unassembled WGS sequence"/>
</dbReference>
<keyword evidence="1" id="KW-0863">Zinc-finger</keyword>
<dbReference type="AlphaFoldDB" id="A0AAD2G056"/>
<dbReference type="EMBL" id="CAKOGP040001980">
    <property type="protein sequence ID" value="CAJ1958844.1"/>
    <property type="molecule type" value="Genomic_DNA"/>
</dbReference>
<feature type="compositionally biased region" description="Low complexity" evidence="2">
    <location>
        <begin position="355"/>
        <end position="377"/>
    </location>
</feature>
<dbReference type="GO" id="GO:0008270">
    <property type="term" value="F:zinc ion binding"/>
    <property type="evidence" value="ECO:0007669"/>
    <property type="project" value="UniProtKB-KW"/>
</dbReference>
<feature type="transmembrane region" description="Helical" evidence="3">
    <location>
        <begin position="12"/>
        <end position="35"/>
    </location>
</feature>
<dbReference type="SMART" id="SM00184">
    <property type="entry name" value="RING"/>
    <property type="match status" value="1"/>
</dbReference>
<dbReference type="InterPro" id="IPR001841">
    <property type="entry name" value="Znf_RING"/>
</dbReference>
<dbReference type="Gene3D" id="3.30.40.10">
    <property type="entry name" value="Zinc/RING finger domain, C3HC4 (zinc finger)"/>
    <property type="match status" value="1"/>
</dbReference>
<keyword evidence="1" id="KW-0862">Zinc</keyword>
<feature type="compositionally biased region" description="Acidic residues" evidence="2">
    <location>
        <begin position="136"/>
        <end position="156"/>
    </location>
</feature>
<protein>
    <recommendedName>
        <fullName evidence="4">RING-type domain-containing protein</fullName>
    </recommendedName>
</protein>
<keyword evidence="3" id="KW-0472">Membrane</keyword>
<evidence type="ECO:0000313" key="6">
    <source>
        <dbReference type="Proteomes" id="UP001295423"/>
    </source>
</evidence>
<dbReference type="PANTHER" id="PTHR47035">
    <property type="entry name" value="OS11G0150450 PROTEIN"/>
    <property type="match status" value="1"/>
</dbReference>
<evidence type="ECO:0000256" key="1">
    <source>
        <dbReference type="PROSITE-ProRule" id="PRU00175"/>
    </source>
</evidence>
<feature type="domain" description="RING-type" evidence="4">
    <location>
        <begin position="262"/>
        <end position="305"/>
    </location>
</feature>
<organism evidence="5 6">
    <name type="scientific">Cylindrotheca closterium</name>
    <dbReference type="NCBI Taxonomy" id="2856"/>
    <lineage>
        <taxon>Eukaryota</taxon>
        <taxon>Sar</taxon>
        <taxon>Stramenopiles</taxon>
        <taxon>Ochrophyta</taxon>
        <taxon>Bacillariophyta</taxon>
        <taxon>Bacillariophyceae</taxon>
        <taxon>Bacillariophycidae</taxon>
        <taxon>Bacillariales</taxon>
        <taxon>Bacillariaceae</taxon>
        <taxon>Cylindrotheca</taxon>
    </lineage>
</organism>
<evidence type="ECO:0000256" key="3">
    <source>
        <dbReference type="SAM" id="Phobius"/>
    </source>
</evidence>